<proteinExistence type="predicted"/>
<dbReference type="SUPFAM" id="SSF53335">
    <property type="entry name" value="S-adenosyl-L-methionine-dependent methyltransferases"/>
    <property type="match status" value="1"/>
</dbReference>
<protein>
    <submittedName>
        <fullName evidence="4">Methyltransferase family protein</fullName>
    </submittedName>
</protein>
<dbReference type="Proteomes" id="UP000248806">
    <property type="component" value="Unassembled WGS sequence"/>
</dbReference>
<dbReference type="InterPro" id="IPR041698">
    <property type="entry name" value="Methyltransf_25"/>
</dbReference>
<evidence type="ECO:0000256" key="1">
    <source>
        <dbReference type="ARBA" id="ARBA00022603"/>
    </source>
</evidence>
<name>A0A326TYZ8_THEHA</name>
<dbReference type="PANTHER" id="PTHR43861">
    <property type="entry name" value="TRANS-ACONITATE 2-METHYLTRANSFERASE-RELATED"/>
    <property type="match status" value="1"/>
</dbReference>
<accession>A0A326TYZ8</accession>
<evidence type="ECO:0000313" key="5">
    <source>
        <dbReference type="Proteomes" id="UP000248806"/>
    </source>
</evidence>
<evidence type="ECO:0000256" key="2">
    <source>
        <dbReference type="ARBA" id="ARBA00022679"/>
    </source>
</evidence>
<dbReference type="EMBL" id="QKUF01000033">
    <property type="protein sequence ID" value="PZW22479.1"/>
    <property type="molecule type" value="Genomic_DNA"/>
</dbReference>
<dbReference type="CDD" id="cd02440">
    <property type="entry name" value="AdoMet_MTases"/>
    <property type="match status" value="1"/>
</dbReference>
<organism evidence="4 5">
    <name type="scientific">Thermosporothrix hazakensis</name>
    <dbReference type="NCBI Taxonomy" id="644383"/>
    <lineage>
        <taxon>Bacteria</taxon>
        <taxon>Bacillati</taxon>
        <taxon>Chloroflexota</taxon>
        <taxon>Ktedonobacteria</taxon>
        <taxon>Ktedonobacterales</taxon>
        <taxon>Thermosporotrichaceae</taxon>
        <taxon>Thermosporothrix</taxon>
    </lineage>
</organism>
<dbReference type="GO" id="GO:0008168">
    <property type="term" value="F:methyltransferase activity"/>
    <property type="evidence" value="ECO:0007669"/>
    <property type="project" value="UniProtKB-KW"/>
</dbReference>
<gene>
    <name evidence="4" type="ORF">EI42_05501</name>
</gene>
<comment type="caution">
    <text evidence="4">The sequence shown here is derived from an EMBL/GenBank/DDBJ whole genome shotgun (WGS) entry which is preliminary data.</text>
</comment>
<sequence>MKQYTERFRTSYDTAAEAYARDVFHELDHKPFDRSVLDQLAADVQGHVADIGCGPGHVARYLYERGVDVTGIDLSPQMIEVARRLTPEVEFQQGNMLDLASFPSGAFAGIVALYSLIHIERPDIPTALSELHRLLAPGGLLLLSFHKGTHTVHADNLWNVPVDLDFFFFEPEEMEAFLQQAGFLLDARLERAPYPGVEAETHRVYLRAHKPAA</sequence>
<dbReference type="OrthoDB" id="9772751at2"/>
<dbReference type="RefSeq" id="WP_111325749.1">
    <property type="nucleotide sequence ID" value="NZ_BIFX01000001.1"/>
</dbReference>
<dbReference type="PANTHER" id="PTHR43861:SF1">
    <property type="entry name" value="TRANS-ACONITATE 2-METHYLTRANSFERASE"/>
    <property type="match status" value="1"/>
</dbReference>
<dbReference type="Gene3D" id="3.40.50.150">
    <property type="entry name" value="Vaccinia Virus protein VP39"/>
    <property type="match status" value="1"/>
</dbReference>
<feature type="domain" description="Methyltransferase" evidence="3">
    <location>
        <begin position="48"/>
        <end position="139"/>
    </location>
</feature>
<evidence type="ECO:0000313" key="4">
    <source>
        <dbReference type="EMBL" id="PZW22479.1"/>
    </source>
</evidence>
<dbReference type="GO" id="GO:0032259">
    <property type="term" value="P:methylation"/>
    <property type="evidence" value="ECO:0007669"/>
    <property type="project" value="UniProtKB-KW"/>
</dbReference>
<evidence type="ECO:0000259" key="3">
    <source>
        <dbReference type="Pfam" id="PF13649"/>
    </source>
</evidence>
<reference evidence="4 5" key="1">
    <citation type="submission" date="2018-06" db="EMBL/GenBank/DDBJ databases">
        <title>Genomic Encyclopedia of Archaeal and Bacterial Type Strains, Phase II (KMG-II): from individual species to whole genera.</title>
        <authorList>
            <person name="Goeker M."/>
        </authorList>
    </citation>
    <scope>NUCLEOTIDE SEQUENCE [LARGE SCALE GENOMIC DNA]</scope>
    <source>
        <strain evidence="4 5">ATCC BAA-1881</strain>
    </source>
</reference>
<dbReference type="InterPro" id="IPR029063">
    <property type="entry name" value="SAM-dependent_MTases_sf"/>
</dbReference>
<keyword evidence="1 4" id="KW-0489">Methyltransferase</keyword>
<dbReference type="Pfam" id="PF13649">
    <property type="entry name" value="Methyltransf_25"/>
    <property type="match status" value="1"/>
</dbReference>
<dbReference type="AlphaFoldDB" id="A0A326TYZ8"/>
<keyword evidence="2 4" id="KW-0808">Transferase</keyword>
<keyword evidence="5" id="KW-1185">Reference proteome</keyword>